<keyword evidence="6" id="KW-1185">Reference proteome</keyword>
<evidence type="ECO:0000256" key="2">
    <source>
        <dbReference type="SAM" id="MobiDB-lite"/>
    </source>
</evidence>
<dbReference type="Pfam" id="PF11954">
    <property type="entry name" value="DUF3471"/>
    <property type="match status" value="1"/>
</dbReference>
<dbReference type="Proteomes" id="UP000827284">
    <property type="component" value="Unassembled WGS sequence"/>
</dbReference>
<organism evidence="5 6">
    <name type="scientific">Entomortierella parvispora</name>
    <dbReference type="NCBI Taxonomy" id="205924"/>
    <lineage>
        <taxon>Eukaryota</taxon>
        <taxon>Fungi</taxon>
        <taxon>Fungi incertae sedis</taxon>
        <taxon>Mucoromycota</taxon>
        <taxon>Mortierellomycotina</taxon>
        <taxon>Mortierellomycetes</taxon>
        <taxon>Mortierellales</taxon>
        <taxon>Mortierellaceae</taxon>
        <taxon>Entomortierella</taxon>
    </lineage>
</organism>
<comment type="caution">
    <text evidence="5">The sequence shown here is derived from an EMBL/GenBank/DDBJ whole genome shotgun (WGS) entry which is preliminary data.</text>
</comment>
<accession>A0A9P3H7G4</accession>
<name>A0A9P3H7G4_9FUNG</name>
<dbReference type="InterPro" id="IPR021860">
    <property type="entry name" value="Peptidase_S12_Pab87-rel_C"/>
</dbReference>
<feature type="domain" description="Peptidase S12 Pab87-related C-terminal" evidence="4">
    <location>
        <begin position="437"/>
        <end position="525"/>
    </location>
</feature>
<dbReference type="Gene3D" id="2.40.128.600">
    <property type="match status" value="1"/>
</dbReference>
<comment type="similarity">
    <text evidence="1">Belongs to the peptidase S12 family.</text>
</comment>
<reference evidence="5" key="1">
    <citation type="submission" date="2021-11" db="EMBL/GenBank/DDBJ databases">
        <authorList>
            <person name="Herlambang A."/>
            <person name="Guo Y."/>
            <person name="Takashima Y."/>
            <person name="Nishizawa T."/>
        </authorList>
    </citation>
    <scope>NUCLEOTIDE SEQUENCE</scope>
    <source>
        <strain evidence="5">E1425</strain>
    </source>
</reference>
<dbReference type="InterPro" id="IPR012338">
    <property type="entry name" value="Beta-lactam/transpept-like"/>
</dbReference>
<dbReference type="AlphaFoldDB" id="A0A9P3H7G4"/>
<dbReference type="SUPFAM" id="SSF56601">
    <property type="entry name" value="beta-lactamase/transpeptidase-like"/>
    <property type="match status" value="1"/>
</dbReference>
<dbReference type="InterPro" id="IPR001466">
    <property type="entry name" value="Beta-lactam-related"/>
</dbReference>
<feature type="domain" description="Beta-lactamase-related" evidence="3">
    <location>
        <begin position="31"/>
        <end position="377"/>
    </location>
</feature>
<evidence type="ECO:0000259" key="4">
    <source>
        <dbReference type="Pfam" id="PF11954"/>
    </source>
</evidence>
<dbReference type="OrthoDB" id="5946976at2759"/>
<proteinExistence type="inferred from homology"/>
<dbReference type="PANTHER" id="PTHR46825:SF15">
    <property type="entry name" value="BETA-LACTAMASE-RELATED DOMAIN-CONTAINING PROTEIN"/>
    <property type="match status" value="1"/>
</dbReference>
<evidence type="ECO:0000259" key="3">
    <source>
        <dbReference type="Pfam" id="PF00144"/>
    </source>
</evidence>
<dbReference type="Gene3D" id="3.40.710.10">
    <property type="entry name" value="DD-peptidase/beta-lactamase superfamily"/>
    <property type="match status" value="1"/>
</dbReference>
<feature type="region of interest" description="Disordered" evidence="2">
    <location>
        <begin position="283"/>
        <end position="304"/>
    </location>
</feature>
<reference evidence="5" key="2">
    <citation type="journal article" date="2022" name="Microbiol. Resour. Announc.">
        <title>Whole-Genome Sequence of Entomortierella parvispora E1425, a Mucoromycotan Fungus Associated with Burkholderiaceae-Related Endosymbiotic Bacteria.</title>
        <authorList>
            <person name="Herlambang A."/>
            <person name="Guo Y."/>
            <person name="Takashima Y."/>
            <person name="Narisawa K."/>
            <person name="Ohta H."/>
            <person name="Nishizawa T."/>
        </authorList>
    </citation>
    <scope>NUCLEOTIDE SEQUENCE</scope>
    <source>
        <strain evidence="5">E1425</strain>
    </source>
</reference>
<gene>
    <name evidence="5" type="ORF">EMPS_03770</name>
</gene>
<sequence>MQPTSSAASPVPATAASKVDQPQLFKDLSTAIEASRKACGMVGGAVAILFKGELVFAEGFGIRNEQQEPYTPETLSPIASLTKAFTATAIGELVAEGKMDWDKTPVNKYLPVFELQDPTLTRKLTISDLLSHQTGLPSTAFLFYRNQRSRLETIQAFRELTIPEDRPHVPKYQYDNSMYTVAGEAAVAASGLENATLEDLIDQKVIKPLGLENTGFTTTEMKKRAPHNHARGFLASSFDDAKEGRYEQLELDELFASSAAAGDLFSNVLDLVKWGKAVIDHGAAASEKSGDSEEGEPSKKKKKMVLNTKSVRETLTPKVIAPVGSSRTPDFPLMAAYGYGWAINSYKGQANYSHSGGLAGFTAHLCMFPDSDLVIAQVNNMLENALCYGVVYHIADVLLDLPRTRDWLGEAVVNNTESYYKYSKMAEWGFPEQVPNTTPCHSDLEAYVGEFVNPMAQEIVVRLEKGDDLSSPDKLYAKLWQTEHELVHYHFNSFVVDLKDMSFRGKALATFQTGPKGKVDALVLDYAEGEGSMLFKRKEQLRPSTWQSVHSNK</sequence>
<dbReference type="PANTHER" id="PTHR46825">
    <property type="entry name" value="D-ALANYL-D-ALANINE-CARBOXYPEPTIDASE/ENDOPEPTIDASE AMPH"/>
    <property type="match status" value="1"/>
</dbReference>
<evidence type="ECO:0008006" key="7">
    <source>
        <dbReference type="Google" id="ProtNLM"/>
    </source>
</evidence>
<protein>
    <recommendedName>
        <fullName evidence="7">Beta-lactamase-related domain-containing protein</fullName>
    </recommendedName>
</protein>
<dbReference type="EMBL" id="BQFW01000005">
    <property type="protein sequence ID" value="GJJ71420.1"/>
    <property type="molecule type" value="Genomic_DNA"/>
</dbReference>
<evidence type="ECO:0000256" key="1">
    <source>
        <dbReference type="ARBA" id="ARBA00038215"/>
    </source>
</evidence>
<evidence type="ECO:0000313" key="6">
    <source>
        <dbReference type="Proteomes" id="UP000827284"/>
    </source>
</evidence>
<evidence type="ECO:0000313" key="5">
    <source>
        <dbReference type="EMBL" id="GJJ71420.1"/>
    </source>
</evidence>
<dbReference type="Pfam" id="PF00144">
    <property type="entry name" value="Beta-lactamase"/>
    <property type="match status" value="1"/>
</dbReference>
<dbReference type="InterPro" id="IPR050491">
    <property type="entry name" value="AmpC-like"/>
</dbReference>